<evidence type="ECO:0000256" key="4">
    <source>
        <dbReference type="ARBA" id="ARBA00022759"/>
    </source>
</evidence>
<dbReference type="GO" id="GO:0035613">
    <property type="term" value="F:RNA stem-loop binding"/>
    <property type="evidence" value="ECO:0007669"/>
    <property type="project" value="TreeGrafter"/>
</dbReference>
<evidence type="ECO:0000313" key="9">
    <source>
        <dbReference type="Proteomes" id="UP000580825"/>
    </source>
</evidence>
<evidence type="ECO:0000256" key="2">
    <source>
        <dbReference type="ARBA" id="ARBA00022695"/>
    </source>
</evidence>
<keyword evidence="1" id="KW-0808">Transferase</keyword>
<keyword evidence="9" id="KW-1185">Reference proteome</keyword>
<dbReference type="Pfam" id="PF06817">
    <property type="entry name" value="RVT_thumb"/>
    <property type="match status" value="1"/>
</dbReference>
<protein>
    <submittedName>
        <fullName evidence="8">POK18 protein</fullName>
    </submittedName>
</protein>
<keyword evidence="3" id="KW-0540">Nuclease</keyword>
<keyword evidence="5" id="KW-0378">Hydrolase</keyword>
<proteinExistence type="predicted"/>
<feature type="non-terminal residue" evidence="8">
    <location>
        <position position="98"/>
    </location>
</feature>
<dbReference type="Proteomes" id="UP000580825">
    <property type="component" value="Unassembled WGS sequence"/>
</dbReference>
<dbReference type="InterPro" id="IPR010661">
    <property type="entry name" value="RVT_thumb"/>
</dbReference>
<feature type="non-terminal residue" evidence="8">
    <location>
        <position position="1"/>
    </location>
</feature>
<comment type="caution">
    <text evidence="8">The sequence shown here is derived from an EMBL/GenBank/DDBJ whole genome shotgun (WGS) entry which is preliminary data.</text>
</comment>
<dbReference type="PANTHER" id="PTHR41694">
    <property type="entry name" value="ENDOGENOUS RETROVIRUS GROUP K MEMBER POL PROTEIN"/>
    <property type="match status" value="1"/>
</dbReference>
<evidence type="ECO:0000259" key="7">
    <source>
        <dbReference type="Pfam" id="PF06817"/>
    </source>
</evidence>
<dbReference type="PANTHER" id="PTHR41694:SF3">
    <property type="entry name" value="RNA-DIRECTED DNA POLYMERASE-RELATED"/>
    <property type="match status" value="1"/>
</dbReference>
<organism evidence="8 9">
    <name type="scientific">Scytalopus superciliaris</name>
    <dbReference type="NCBI Taxonomy" id="312124"/>
    <lineage>
        <taxon>Eukaryota</taxon>
        <taxon>Metazoa</taxon>
        <taxon>Chordata</taxon>
        <taxon>Craniata</taxon>
        <taxon>Vertebrata</taxon>
        <taxon>Euteleostomi</taxon>
        <taxon>Archelosauria</taxon>
        <taxon>Archosauria</taxon>
        <taxon>Dinosauria</taxon>
        <taxon>Saurischia</taxon>
        <taxon>Theropoda</taxon>
        <taxon>Coelurosauria</taxon>
        <taxon>Aves</taxon>
        <taxon>Neognathae</taxon>
        <taxon>Neoaves</taxon>
        <taxon>Telluraves</taxon>
        <taxon>Australaves</taxon>
        <taxon>Passeriformes</taxon>
        <taxon>Rhinocryptidae</taxon>
        <taxon>Scytalopus</taxon>
    </lineage>
</organism>
<sequence>LQKLLGTINWIRPMLGITTEELSPLFDLLNGHPDLSSSRQLTETSQQAMQLVIRKIHTAFTGRCRLNVPIALFVIYSSFLPYALIGQWITENQQIIIL</sequence>
<dbReference type="GO" id="GO:0003964">
    <property type="term" value="F:RNA-directed DNA polymerase activity"/>
    <property type="evidence" value="ECO:0007669"/>
    <property type="project" value="UniProtKB-KW"/>
</dbReference>
<dbReference type="Gene3D" id="3.30.70.270">
    <property type="match status" value="1"/>
</dbReference>
<keyword evidence="6" id="KW-0695">RNA-directed DNA polymerase</keyword>
<dbReference type="InterPro" id="IPR043128">
    <property type="entry name" value="Rev_trsase/Diguanyl_cyclase"/>
</dbReference>
<feature type="domain" description="Reverse transcriptase thumb" evidence="7">
    <location>
        <begin position="1"/>
        <end position="50"/>
    </location>
</feature>
<name>A0A7L1Y7M4_9PASS</name>
<evidence type="ECO:0000256" key="3">
    <source>
        <dbReference type="ARBA" id="ARBA00022722"/>
    </source>
</evidence>
<dbReference type="AlphaFoldDB" id="A0A7L1Y7M4"/>
<evidence type="ECO:0000313" key="8">
    <source>
        <dbReference type="EMBL" id="NXP16894.1"/>
    </source>
</evidence>
<dbReference type="GO" id="GO:0016787">
    <property type="term" value="F:hydrolase activity"/>
    <property type="evidence" value="ECO:0007669"/>
    <property type="project" value="UniProtKB-KW"/>
</dbReference>
<dbReference type="EMBL" id="VXBX01000542">
    <property type="protein sequence ID" value="NXP16894.1"/>
    <property type="molecule type" value="Genomic_DNA"/>
</dbReference>
<evidence type="ECO:0000256" key="1">
    <source>
        <dbReference type="ARBA" id="ARBA00022679"/>
    </source>
</evidence>
<gene>
    <name evidence="8" type="primary">Ervk18_0</name>
    <name evidence="8" type="ORF">SCYSUP_R15631</name>
</gene>
<reference evidence="8 9" key="1">
    <citation type="submission" date="2019-09" db="EMBL/GenBank/DDBJ databases">
        <title>Bird 10,000 Genomes (B10K) Project - Family phase.</title>
        <authorList>
            <person name="Zhang G."/>
        </authorList>
    </citation>
    <scope>NUCLEOTIDE SEQUENCE [LARGE SCALE GENOMIC DNA]</scope>
    <source>
        <strain evidence="8">B10K-DU-002-46</strain>
        <tissue evidence="8">Muscle</tissue>
    </source>
</reference>
<keyword evidence="2" id="KW-0548">Nucleotidyltransferase</keyword>
<dbReference type="SUPFAM" id="SSF56672">
    <property type="entry name" value="DNA/RNA polymerases"/>
    <property type="match status" value="1"/>
</dbReference>
<evidence type="ECO:0000256" key="6">
    <source>
        <dbReference type="ARBA" id="ARBA00022918"/>
    </source>
</evidence>
<dbReference type="InterPro" id="IPR043502">
    <property type="entry name" value="DNA/RNA_pol_sf"/>
</dbReference>
<evidence type="ECO:0000256" key="5">
    <source>
        <dbReference type="ARBA" id="ARBA00022801"/>
    </source>
</evidence>
<accession>A0A7L1Y7M4</accession>
<dbReference type="GO" id="GO:0004519">
    <property type="term" value="F:endonuclease activity"/>
    <property type="evidence" value="ECO:0007669"/>
    <property type="project" value="UniProtKB-KW"/>
</dbReference>
<keyword evidence="4" id="KW-0255">Endonuclease</keyword>